<dbReference type="GO" id="GO:0016747">
    <property type="term" value="F:acyltransferase activity, transferring groups other than amino-acyl groups"/>
    <property type="evidence" value="ECO:0007669"/>
    <property type="project" value="InterPro"/>
</dbReference>
<dbReference type="InterPro" id="IPR000182">
    <property type="entry name" value="GNAT_dom"/>
</dbReference>
<gene>
    <name evidence="2" type="ORF">ONZ51_g2157</name>
</gene>
<keyword evidence="3" id="KW-1185">Reference proteome</keyword>
<feature type="domain" description="N-acetyltransferase" evidence="1">
    <location>
        <begin position="165"/>
        <end position="206"/>
    </location>
</feature>
<dbReference type="Gene3D" id="3.40.630.30">
    <property type="match status" value="1"/>
</dbReference>
<dbReference type="SUPFAM" id="SSF55729">
    <property type="entry name" value="Acyl-CoA N-acyltransferases (Nat)"/>
    <property type="match status" value="1"/>
</dbReference>
<name>A0AAD7U2S4_9APHY</name>
<organism evidence="2 3">
    <name type="scientific">Trametes cubensis</name>
    <dbReference type="NCBI Taxonomy" id="1111947"/>
    <lineage>
        <taxon>Eukaryota</taxon>
        <taxon>Fungi</taxon>
        <taxon>Dikarya</taxon>
        <taxon>Basidiomycota</taxon>
        <taxon>Agaricomycotina</taxon>
        <taxon>Agaricomycetes</taxon>
        <taxon>Polyporales</taxon>
        <taxon>Polyporaceae</taxon>
        <taxon>Trametes</taxon>
    </lineage>
</organism>
<evidence type="ECO:0000313" key="2">
    <source>
        <dbReference type="EMBL" id="KAJ8494680.1"/>
    </source>
</evidence>
<dbReference type="CDD" id="cd04301">
    <property type="entry name" value="NAT_SF"/>
    <property type="match status" value="1"/>
</dbReference>
<evidence type="ECO:0000313" key="3">
    <source>
        <dbReference type="Proteomes" id="UP001215151"/>
    </source>
</evidence>
<reference evidence="2" key="1">
    <citation type="submission" date="2022-11" db="EMBL/GenBank/DDBJ databases">
        <title>Genome Sequence of Cubamyces cubensis.</title>
        <authorList>
            <person name="Buettner E."/>
        </authorList>
    </citation>
    <scope>NUCLEOTIDE SEQUENCE</scope>
    <source>
        <strain evidence="2">MPL-01</strain>
    </source>
</reference>
<sequence>MDSLSAAKVTTVIQHEVGSVQLAFELDDARIDQCDLLAAWDELLPFSAEAAIVNRPSLFEFANAHSLLFAAVLVPIVEIDEIPSPLQPQRRRDKKGERANISSPLEVRSDPNRCVTFAKILILPTQEKGDQVEQPDGTDDPSRVLRRRSHLKTAGVVYVSQSAIPQQAYIGISILPAARRKGIARRACDLALEWALNALQIHHVQARIMFSPYATHARSLFVGAGFTFEGIQRRVVADAAGEWADVMHMGILETSWCIRTKYGFTANGPWDELLERHQREAEELVWTDKHQESIARRLRRTDVAEAIHVVVEGQDLDSDRRVCEARSPCPLSAVLTAISSMCPSRGSGPSTLDGSSNRLQVSPLDTDSEDIWVQVVGDLEIEEAYDVISAPEVLS</sequence>
<dbReference type="AlphaFoldDB" id="A0AAD7U2S4"/>
<dbReference type="InterPro" id="IPR016181">
    <property type="entry name" value="Acyl_CoA_acyltransferase"/>
</dbReference>
<comment type="caution">
    <text evidence="2">The sequence shown here is derived from an EMBL/GenBank/DDBJ whole genome shotgun (WGS) entry which is preliminary data.</text>
</comment>
<proteinExistence type="predicted"/>
<evidence type="ECO:0000259" key="1">
    <source>
        <dbReference type="Pfam" id="PF00583"/>
    </source>
</evidence>
<protein>
    <recommendedName>
        <fullName evidence="1">N-acetyltransferase domain-containing protein</fullName>
    </recommendedName>
</protein>
<dbReference type="Pfam" id="PF00583">
    <property type="entry name" value="Acetyltransf_1"/>
    <property type="match status" value="1"/>
</dbReference>
<dbReference type="EMBL" id="JAPEVG010000033">
    <property type="protein sequence ID" value="KAJ8494680.1"/>
    <property type="molecule type" value="Genomic_DNA"/>
</dbReference>
<dbReference type="Proteomes" id="UP001215151">
    <property type="component" value="Unassembled WGS sequence"/>
</dbReference>
<accession>A0AAD7U2S4</accession>